<feature type="compositionally biased region" description="Polar residues" evidence="2">
    <location>
        <begin position="618"/>
        <end position="629"/>
    </location>
</feature>
<feature type="region of interest" description="Disordered" evidence="2">
    <location>
        <begin position="518"/>
        <end position="556"/>
    </location>
</feature>
<evidence type="ECO:0000256" key="2">
    <source>
        <dbReference type="SAM" id="MobiDB-lite"/>
    </source>
</evidence>
<accession>A0A0B7AD19</accession>
<sequence length="914" mass="100762">DKRLERDDRSRHSSASSKDSGKKSDNDKRVSSSQKPDSSTNSSRTEERRDEGPNQIRINVRTALKDCLSARAQEAEDIMLSSTEIKNLAVTIEEELFSLFNDTGHKYRTKYRSLVFNIKDQKNRGLFRKILTSKIKPDKLVQMNTEELASRELAKWREQANKHELEMIEKTEQEAMKECETSKHVRKKTHKGEVEVEEEDLSILEVRLEERKDPEPEPEEEQTQIPVIDTTDQHRAHLFDLNCKVCTGKVVPGLQEQAAMVAAEKFGTAATQESSHVDSKDIEDAEKIVKEAIETAQKMEQSLSKVVLSSPRSEEMLPSPSPKLDTARRGSTSSTSSASSSSVRNKVVVRSPDSALQSGLEAKPKFTPTGPMLWKGFVSMLDVAKFFTSAYRISGPSDNIIIPDTIHILGRISPEHMWDYLTKMRQSGTKDLTVIRFIPGGDDEKMAYVHLYSYLNSRARCGVAGNPNKKIKDFYIVPLASHSKIPRTLLPFDGPGLEENRPHMLIGIMVRQRVKYGSTTNDSSATDSGKSDGKNISESGRSVSHSGTGIKKTDSYSSAGSKKILTYSSAGSEKSGSAVAGKPSSQTIIGSGTKRVASAVNRDPRLAKLAAREGSPKISPSDSINIGTPSATETKPKSTETSEAEYIPTPIVPKCANKPVAEYIPTPTVRKKDREKDKSDDKKNERTSSTDEFSGRDNKDEKEKHRHHHKDHHRHHHRHQHHHKKPEKEKELEDDSEPYSPGKEAEPYSPSQEAAADEPYDPADENLMDDSVPLVVTNTETSSSSSGISSNIKQMVTATAPLAAEGTVDASNTNLETFQGEEPSVGKVLSDPAAPQGDVSCATSDLVEKMACSNDPHEISSLMVTALSTTSSSQDQQKLLVDLTKKVEERKLQLEETARQSGTTNSRGGGSTVD</sequence>
<feature type="domain" description="TFIIS central" evidence="3">
    <location>
        <begin position="56"/>
        <end position="176"/>
    </location>
</feature>
<feature type="coiled-coil region" evidence="1">
    <location>
        <begin position="146"/>
        <end position="173"/>
    </location>
</feature>
<dbReference type="PANTHER" id="PTHR11477:SF51">
    <property type="entry name" value="PROTEIN PARTNER OF SNF, ISOFORM B"/>
    <property type="match status" value="1"/>
</dbReference>
<feature type="region of interest" description="Disordered" evidence="2">
    <location>
        <begin position="568"/>
        <end position="596"/>
    </location>
</feature>
<dbReference type="Pfam" id="PF07744">
    <property type="entry name" value="SPOC"/>
    <property type="match status" value="1"/>
</dbReference>
<feature type="region of interest" description="Disordered" evidence="2">
    <location>
        <begin position="610"/>
        <end position="790"/>
    </location>
</feature>
<dbReference type="GO" id="GO:0006351">
    <property type="term" value="P:DNA-templated transcription"/>
    <property type="evidence" value="ECO:0007669"/>
    <property type="project" value="InterPro"/>
</dbReference>
<gene>
    <name evidence="4" type="primary">ORF110619</name>
</gene>
<dbReference type="InterPro" id="IPR036575">
    <property type="entry name" value="TFIIS_cen_dom_sf"/>
</dbReference>
<dbReference type="Gene3D" id="1.10.472.30">
    <property type="entry name" value="Transcription elongation factor S-II, central domain"/>
    <property type="match status" value="1"/>
</dbReference>
<evidence type="ECO:0000259" key="3">
    <source>
        <dbReference type="PROSITE" id="PS51321"/>
    </source>
</evidence>
<feature type="region of interest" description="Disordered" evidence="2">
    <location>
        <begin position="892"/>
        <end position="914"/>
    </location>
</feature>
<reference evidence="4" key="1">
    <citation type="submission" date="2014-12" db="EMBL/GenBank/DDBJ databases">
        <title>Insight into the proteome of Arion vulgaris.</title>
        <authorList>
            <person name="Aradska J."/>
            <person name="Bulat T."/>
            <person name="Smidak R."/>
            <person name="Sarate P."/>
            <person name="Gangsoo J."/>
            <person name="Sialana F."/>
            <person name="Bilban M."/>
            <person name="Lubec G."/>
        </authorList>
    </citation>
    <scope>NUCLEOTIDE SEQUENCE</scope>
    <source>
        <tissue evidence="4">Skin</tissue>
    </source>
</reference>
<feature type="compositionally biased region" description="Polar residues" evidence="2">
    <location>
        <begin position="536"/>
        <end position="547"/>
    </location>
</feature>
<name>A0A0B7AD19_9EUPU</name>
<keyword evidence="1" id="KW-0175">Coiled coil</keyword>
<feature type="region of interest" description="Disordered" evidence="2">
    <location>
        <begin position="304"/>
        <end position="348"/>
    </location>
</feature>
<evidence type="ECO:0000313" key="4">
    <source>
        <dbReference type="EMBL" id="CEK78532.1"/>
    </source>
</evidence>
<protein>
    <recommendedName>
        <fullName evidence="3">TFIIS central domain-containing protein</fullName>
    </recommendedName>
</protein>
<dbReference type="SUPFAM" id="SSF46942">
    <property type="entry name" value="Elongation factor TFIIS domain 2"/>
    <property type="match status" value="1"/>
</dbReference>
<dbReference type="GO" id="GO:0005634">
    <property type="term" value="C:nucleus"/>
    <property type="evidence" value="ECO:0007669"/>
    <property type="project" value="TreeGrafter"/>
</dbReference>
<feature type="compositionally biased region" description="Polar residues" evidence="2">
    <location>
        <begin position="518"/>
        <end position="528"/>
    </location>
</feature>
<feature type="compositionally biased region" description="Acidic residues" evidence="2">
    <location>
        <begin position="755"/>
        <end position="768"/>
    </location>
</feature>
<dbReference type="CDD" id="cd21541">
    <property type="entry name" value="SPOC_PHF3-like"/>
    <property type="match status" value="1"/>
</dbReference>
<dbReference type="InterPro" id="IPR003618">
    <property type="entry name" value="TFIIS_cen_dom"/>
</dbReference>
<dbReference type="InterPro" id="IPR012921">
    <property type="entry name" value="SPOC_C"/>
</dbReference>
<feature type="region of interest" description="Disordered" evidence="2">
    <location>
        <begin position="818"/>
        <end position="838"/>
    </location>
</feature>
<feature type="compositionally biased region" description="Basic and acidic residues" evidence="2">
    <location>
        <begin position="670"/>
        <end position="703"/>
    </location>
</feature>
<feature type="compositionally biased region" description="Basic residues" evidence="2">
    <location>
        <begin position="704"/>
        <end position="725"/>
    </location>
</feature>
<evidence type="ECO:0000256" key="1">
    <source>
        <dbReference type="SAM" id="Coils"/>
    </source>
</evidence>
<feature type="non-terminal residue" evidence="4">
    <location>
        <position position="1"/>
    </location>
</feature>
<dbReference type="PANTHER" id="PTHR11477">
    <property type="entry name" value="TRANSCRIPTION FACTOR S-II ZINC FINGER DOMAIN-CONTAINING PROTEIN"/>
    <property type="match status" value="1"/>
</dbReference>
<dbReference type="SMART" id="SM00510">
    <property type="entry name" value="TFS2M"/>
    <property type="match status" value="1"/>
</dbReference>
<dbReference type="Pfam" id="PF07500">
    <property type="entry name" value="TFIIS_M"/>
    <property type="match status" value="1"/>
</dbReference>
<feature type="compositionally biased region" description="Basic and acidic residues" evidence="2">
    <location>
        <begin position="1"/>
        <end position="11"/>
    </location>
</feature>
<dbReference type="EMBL" id="HACG01031667">
    <property type="protein sequence ID" value="CEK78532.1"/>
    <property type="molecule type" value="Transcribed_RNA"/>
</dbReference>
<dbReference type="AlphaFoldDB" id="A0A0B7AD19"/>
<proteinExistence type="predicted"/>
<feature type="compositionally biased region" description="Low complexity" evidence="2">
    <location>
        <begin position="329"/>
        <end position="348"/>
    </location>
</feature>
<feature type="non-terminal residue" evidence="4">
    <location>
        <position position="914"/>
    </location>
</feature>
<feature type="region of interest" description="Disordered" evidence="2">
    <location>
        <begin position="1"/>
        <end position="55"/>
    </location>
</feature>
<feature type="compositionally biased region" description="Basic and acidic residues" evidence="2">
    <location>
        <begin position="19"/>
        <end position="30"/>
    </location>
</feature>
<dbReference type="PROSITE" id="PS51321">
    <property type="entry name" value="TFIIS_CENTRAL"/>
    <property type="match status" value="1"/>
</dbReference>
<organism evidence="4">
    <name type="scientific">Arion vulgaris</name>
    <dbReference type="NCBI Taxonomy" id="1028688"/>
    <lineage>
        <taxon>Eukaryota</taxon>
        <taxon>Metazoa</taxon>
        <taxon>Spiralia</taxon>
        <taxon>Lophotrochozoa</taxon>
        <taxon>Mollusca</taxon>
        <taxon>Gastropoda</taxon>
        <taxon>Heterobranchia</taxon>
        <taxon>Euthyneura</taxon>
        <taxon>Panpulmonata</taxon>
        <taxon>Eupulmonata</taxon>
        <taxon>Stylommatophora</taxon>
        <taxon>Helicina</taxon>
        <taxon>Arionoidea</taxon>
        <taxon>Arionidae</taxon>
        <taxon>Arion</taxon>
    </lineage>
</organism>